<keyword evidence="2" id="KW-1185">Reference proteome</keyword>
<sequence>MQEYQLNLIVRERCKDGRFKHAHEMQICKWMRTLQETRLLLGFMSKGETRWLRWRRGHPSKERVAYSLVVAPYPVCKLVSVVPSMDVCLTVLLPPVVIVKRIDK</sequence>
<evidence type="ECO:0000313" key="2">
    <source>
        <dbReference type="Proteomes" id="UP000823388"/>
    </source>
</evidence>
<comment type="caution">
    <text evidence="1">The sequence shown here is derived from an EMBL/GenBank/DDBJ whole genome shotgun (WGS) entry which is preliminary data.</text>
</comment>
<accession>A0A8T0RVW7</accession>
<name>A0A8T0RVW7_PANVG</name>
<reference evidence="1" key="1">
    <citation type="submission" date="2020-05" db="EMBL/GenBank/DDBJ databases">
        <title>WGS assembly of Panicum virgatum.</title>
        <authorList>
            <person name="Lovell J.T."/>
            <person name="Jenkins J."/>
            <person name="Shu S."/>
            <person name="Juenger T.E."/>
            <person name="Schmutz J."/>
        </authorList>
    </citation>
    <scope>NUCLEOTIDE SEQUENCE</scope>
    <source>
        <strain evidence="1">AP13</strain>
    </source>
</reference>
<organism evidence="1 2">
    <name type="scientific">Panicum virgatum</name>
    <name type="common">Blackwell switchgrass</name>
    <dbReference type="NCBI Taxonomy" id="38727"/>
    <lineage>
        <taxon>Eukaryota</taxon>
        <taxon>Viridiplantae</taxon>
        <taxon>Streptophyta</taxon>
        <taxon>Embryophyta</taxon>
        <taxon>Tracheophyta</taxon>
        <taxon>Spermatophyta</taxon>
        <taxon>Magnoliopsida</taxon>
        <taxon>Liliopsida</taxon>
        <taxon>Poales</taxon>
        <taxon>Poaceae</taxon>
        <taxon>PACMAD clade</taxon>
        <taxon>Panicoideae</taxon>
        <taxon>Panicodae</taxon>
        <taxon>Paniceae</taxon>
        <taxon>Panicinae</taxon>
        <taxon>Panicum</taxon>
        <taxon>Panicum sect. Hiantes</taxon>
    </lineage>
</organism>
<dbReference type="AlphaFoldDB" id="A0A8T0RVW7"/>
<dbReference type="EMBL" id="CM029046">
    <property type="protein sequence ID" value="KAG2588673.1"/>
    <property type="molecule type" value="Genomic_DNA"/>
</dbReference>
<proteinExistence type="predicted"/>
<gene>
    <name evidence="1" type="ORF">PVAP13_5NG228662</name>
</gene>
<protein>
    <submittedName>
        <fullName evidence="1">Uncharacterized protein</fullName>
    </submittedName>
</protein>
<evidence type="ECO:0000313" key="1">
    <source>
        <dbReference type="EMBL" id="KAG2588673.1"/>
    </source>
</evidence>
<dbReference type="Proteomes" id="UP000823388">
    <property type="component" value="Chromosome 5N"/>
</dbReference>